<dbReference type="AlphaFoldDB" id="A0A511FGX7"/>
<evidence type="ECO:0000313" key="2">
    <source>
        <dbReference type="Proteomes" id="UP000321723"/>
    </source>
</evidence>
<keyword evidence="2" id="KW-1185">Reference proteome</keyword>
<name>A0A511FGX7_9CELL</name>
<protein>
    <submittedName>
        <fullName evidence="1">Uncharacterized protein</fullName>
    </submittedName>
</protein>
<proteinExistence type="predicted"/>
<accession>A0A511FGX7</accession>
<reference evidence="1 2" key="1">
    <citation type="submission" date="2019-07" db="EMBL/GenBank/DDBJ databases">
        <title>Whole genome shotgun sequence of Cellulomonas hominis NBRC 16055.</title>
        <authorList>
            <person name="Hosoyama A."/>
            <person name="Uohara A."/>
            <person name="Ohji S."/>
            <person name="Ichikawa N."/>
        </authorList>
    </citation>
    <scope>NUCLEOTIDE SEQUENCE [LARGE SCALE GENOMIC DNA]</scope>
    <source>
        <strain evidence="1 2">NBRC 16055</strain>
    </source>
</reference>
<organism evidence="1 2">
    <name type="scientific">Cellulomonas hominis</name>
    <dbReference type="NCBI Taxonomy" id="156981"/>
    <lineage>
        <taxon>Bacteria</taxon>
        <taxon>Bacillati</taxon>
        <taxon>Actinomycetota</taxon>
        <taxon>Actinomycetes</taxon>
        <taxon>Micrococcales</taxon>
        <taxon>Cellulomonadaceae</taxon>
        <taxon>Cellulomonas</taxon>
    </lineage>
</organism>
<comment type="caution">
    <text evidence="1">The sequence shown here is derived from an EMBL/GenBank/DDBJ whole genome shotgun (WGS) entry which is preliminary data.</text>
</comment>
<sequence>MKEVPTVDRNVTLTSGSHTPAIVRAYAESNHVQRWFRLPVEATLT</sequence>
<evidence type="ECO:0000313" key="1">
    <source>
        <dbReference type="EMBL" id="GEL48480.1"/>
    </source>
</evidence>
<gene>
    <name evidence="1" type="ORF">CHO01_35960</name>
</gene>
<dbReference type="Proteomes" id="UP000321723">
    <property type="component" value="Unassembled WGS sequence"/>
</dbReference>
<dbReference type="EMBL" id="BJVQ01000082">
    <property type="protein sequence ID" value="GEL48480.1"/>
    <property type="molecule type" value="Genomic_DNA"/>
</dbReference>